<comment type="caution">
    <text evidence="1">The sequence shown here is derived from an EMBL/GenBank/DDBJ whole genome shotgun (WGS) entry which is preliminary data.</text>
</comment>
<dbReference type="Proteomes" id="UP001203284">
    <property type="component" value="Unassembled WGS sequence"/>
</dbReference>
<gene>
    <name evidence="1" type="ORF">MWN34_10690</name>
</gene>
<reference evidence="1 2" key="1">
    <citation type="submission" date="2022-04" db="EMBL/GenBank/DDBJ databases">
        <authorList>
            <person name="Grouzdev D.S."/>
            <person name="Pantiukh K.S."/>
            <person name="Krutkina M.S."/>
        </authorList>
    </citation>
    <scope>NUCLEOTIDE SEQUENCE [LARGE SCALE GENOMIC DNA]</scope>
    <source>
        <strain evidence="1 2">6x-1</strain>
    </source>
</reference>
<organism evidence="1 2">
    <name type="scientific">Ancylobacter crimeensis</name>
    <dbReference type="NCBI Taxonomy" id="2579147"/>
    <lineage>
        <taxon>Bacteria</taxon>
        <taxon>Pseudomonadati</taxon>
        <taxon>Pseudomonadota</taxon>
        <taxon>Alphaproteobacteria</taxon>
        <taxon>Hyphomicrobiales</taxon>
        <taxon>Xanthobacteraceae</taxon>
        <taxon>Ancylobacter</taxon>
    </lineage>
</organism>
<evidence type="ECO:0000313" key="2">
    <source>
        <dbReference type="Proteomes" id="UP001203284"/>
    </source>
</evidence>
<dbReference type="RefSeq" id="WP_247029094.1">
    <property type="nucleotide sequence ID" value="NZ_JALKCH010000006.1"/>
</dbReference>
<proteinExistence type="predicted"/>
<sequence length="224" mass="25261">MGMQFRHLCCRRSRGPVAKLSKVSEDGAIFLCGASMRDFHLRILAVAGLASSLCGCIDLENDLDLKIGVGNRNAYVQEYAIHTRDFYQRIGYDKKQSGVIALAFTSFVPDNDRKKLTREQVRNIFACSISEGRPNIVRKHTKLVNDAIEVIDVGYQGSMRAGKSGDINAADEAVRARYGYDVMGWHDRNRPRIEAAVREWRAQECATQYQTRNFIQEIGENLVP</sequence>
<protein>
    <submittedName>
        <fullName evidence="1">Uncharacterized protein</fullName>
    </submittedName>
</protein>
<name>A0ABT0DBV3_9HYPH</name>
<evidence type="ECO:0000313" key="1">
    <source>
        <dbReference type="EMBL" id="MCK0197379.1"/>
    </source>
</evidence>
<keyword evidence="2" id="KW-1185">Reference proteome</keyword>
<accession>A0ABT0DBV3</accession>
<dbReference type="EMBL" id="JALKCH010000006">
    <property type="protein sequence ID" value="MCK0197379.1"/>
    <property type="molecule type" value="Genomic_DNA"/>
</dbReference>